<geneLocation type="plasmid" evidence="1 2">
    <name>pRVR1</name>
</geneLocation>
<dbReference type="Pfam" id="PF19979">
    <property type="entry name" value="DUF6415"/>
    <property type="match status" value="1"/>
</dbReference>
<organism evidence="1 2">
    <name type="scientific">Actinacidiphila reveromycinica</name>
    <dbReference type="NCBI Taxonomy" id="659352"/>
    <lineage>
        <taxon>Bacteria</taxon>
        <taxon>Bacillati</taxon>
        <taxon>Actinomycetota</taxon>
        <taxon>Actinomycetes</taxon>
        <taxon>Kitasatosporales</taxon>
        <taxon>Streptomycetaceae</taxon>
        <taxon>Actinacidiphila</taxon>
    </lineage>
</organism>
<evidence type="ECO:0000313" key="2">
    <source>
        <dbReference type="Proteomes" id="UP000595703"/>
    </source>
</evidence>
<keyword evidence="1" id="KW-0614">Plasmid</keyword>
<protein>
    <submittedName>
        <fullName evidence="1">Uncharacterized protein</fullName>
    </submittedName>
</protein>
<gene>
    <name evidence="1" type="ORF">RVR_P1201</name>
</gene>
<keyword evidence="2" id="KW-1185">Reference proteome</keyword>
<dbReference type="Proteomes" id="UP000595703">
    <property type="component" value="Plasmid pRVR1"/>
</dbReference>
<evidence type="ECO:0000313" key="1">
    <source>
        <dbReference type="EMBL" id="BBG20655.1"/>
    </source>
</evidence>
<reference evidence="1 2" key="1">
    <citation type="journal article" date="2020" name="Sci. Rep.">
        <title>beta-carboline chemical signals induce reveromycin production through a LuxR family regulator in Streptomyces sp. SN-593.</title>
        <authorList>
            <person name="Panthee S."/>
            <person name="Kito N."/>
            <person name="Hayashi T."/>
            <person name="Shimizu T."/>
            <person name="Ishikawa J."/>
            <person name="Hamamoto H."/>
            <person name="Osada H."/>
            <person name="Takahashi S."/>
        </authorList>
    </citation>
    <scope>NUCLEOTIDE SEQUENCE [LARGE SCALE GENOMIC DNA]</scope>
    <source>
        <strain evidence="1 2">SN-593</strain>
        <plasmid evidence="1 2">pRVR1</plasmid>
    </source>
</reference>
<dbReference type="RefSeq" id="WP_202239778.1">
    <property type="nucleotide sequence ID" value="NZ_AP018366.1"/>
</dbReference>
<accession>A0A7R6QHV5</accession>
<dbReference type="InterPro" id="IPR046300">
    <property type="entry name" value="DUF6415"/>
</dbReference>
<proteinExistence type="predicted"/>
<dbReference type="AlphaFoldDB" id="A0A7R6QHV5"/>
<dbReference type="KEGG" id="arev:RVR_P1201"/>
<name>A0A7R6QHV5_9ACTN</name>
<sequence>MSDRILDPQTLLVDAALPLERGPLLALVTLLLARVPDDAPLPVRDYEQIALLLNGHARAVLASVNARRAGLPVGGPAQHLTSVVVAEAERRLSAPPRGTLHCVQHRARLVRALYERLDRLGAEPQPLYAASSLGDIAR</sequence>
<dbReference type="EMBL" id="AP018366">
    <property type="protein sequence ID" value="BBG20655.1"/>
    <property type="molecule type" value="Genomic_DNA"/>
</dbReference>